<proteinExistence type="predicted"/>
<organism evidence="1 2">
    <name type="scientific">Sulfuriroseicoccus oceanibius</name>
    <dbReference type="NCBI Taxonomy" id="2707525"/>
    <lineage>
        <taxon>Bacteria</taxon>
        <taxon>Pseudomonadati</taxon>
        <taxon>Verrucomicrobiota</taxon>
        <taxon>Verrucomicrobiia</taxon>
        <taxon>Verrucomicrobiales</taxon>
        <taxon>Verrucomicrobiaceae</taxon>
        <taxon>Sulfuriroseicoccus</taxon>
    </lineage>
</organism>
<dbReference type="AlphaFoldDB" id="A0A6B3L3F5"/>
<dbReference type="RefSeq" id="WP_164363234.1">
    <property type="nucleotide sequence ID" value="NZ_CP066776.1"/>
</dbReference>
<dbReference type="InterPro" id="IPR016071">
    <property type="entry name" value="Staphylococal_nuclease_OB-fold"/>
</dbReference>
<protein>
    <submittedName>
        <fullName evidence="1">Thermonuclease family protein</fullName>
    </submittedName>
</protein>
<gene>
    <name evidence="1" type="ORF">G3M56_003175</name>
</gene>
<reference evidence="1 2" key="1">
    <citation type="submission" date="2020-12" db="EMBL/GenBank/DDBJ databases">
        <title>Sulforoseuscoccus oceanibium gen. nov., sp. nov., a representative of the phylum Verrucomicrobia with special cytoplasmic membrane, and proposal of Sulforoseuscoccusaceae fam. nov.</title>
        <authorList>
            <person name="Xi F."/>
        </authorList>
    </citation>
    <scope>NUCLEOTIDE SEQUENCE [LARGE SCALE GENOMIC DNA]</scope>
    <source>
        <strain evidence="1 2">T37</strain>
    </source>
</reference>
<dbReference type="KEGG" id="soa:G3M56_003175"/>
<sequence>MNQRLALNIVLTLAVLASIGYIISTIVERRPAYLDAGERPTPTETAEPDPNERIDSQYTVIEKANCSLESLETWKGDHITVKEDGKIYHLALYFVECPPGELTDRTRTKITALHDYFGSPPMDEMLAMSNAARDFTLKTLQENNFRIITRFQPTGDPNNRRFAFVQVDDQAANKRRYLSAMLVREGLAAITGKASHTPFGRNQRKYLEFLTDERSAAQQELLGIWKISRLAQQAAKQREAQD</sequence>
<name>A0A6B3L3F5_9BACT</name>
<accession>A0A6B3L3F5</accession>
<dbReference type="Proteomes" id="UP000475117">
    <property type="component" value="Chromosome"/>
</dbReference>
<dbReference type="InterPro" id="IPR035437">
    <property type="entry name" value="SNase_OB-fold_sf"/>
</dbReference>
<keyword evidence="2" id="KW-1185">Reference proteome</keyword>
<evidence type="ECO:0000313" key="1">
    <source>
        <dbReference type="EMBL" id="QQL45605.1"/>
    </source>
</evidence>
<evidence type="ECO:0000313" key="2">
    <source>
        <dbReference type="Proteomes" id="UP000475117"/>
    </source>
</evidence>
<dbReference type="SUPFAM" id="SSF50199">
    <property type="entry name" value="Staphylococcal nuclease"/>
    <property type="match status" value="1"/>
</dbReference>
<dbReference type="Pfam" id="PF00565">
    <property type="entry name" value="SNase"/>
    <property type="match status" value="1"/>
</dbReference>
<dbReference type="EMBL" id="CP066776">
    <property type="protein sequence ID" value="QQL45605.1"/>
    <property type="molecule type" value="Genomic_DNA"/>
</dbReference>
<dbReference type="Gene3D" id="2.40.50.90">
    <property type="match status" value="1"/>
</dbReference>